<name>A0A813SJ31_9BILA</name>
<accession>A0A813SJ31</accession>
<dbReference type="EMBL" id="CAJNOI010000013">
    <property type="protein sequence ID" value="CAF0800377.1"/>
    <property type="molecule type" value="Genomic_DNA"/>
</dbReference>
<sequence length="294" mass="34604">MTDNERKQTIDSWHMRANAYEILISQYQIFTDMAMGLVKFVEKHRREDEKNFHIMDLAAGTGLISKLLIEYIHISPSSLYLVEPAEQMCIRARDNIKTPNIYQVAAEDCLSAPNLPRDYFDFILCNASMHLMSESNIYPIVSKLLKPKTGYFLYTLWYHAFDETQNYDKSQELETCVNDTLTYFNYPKYFSINTTSSSSTNRSARSRKYLDQTAHMNGLKLESCTIHIHRTPLSFDLDFMLMTPNWLVEHLKTYEWTQKQDIDTMKKRIIERVRDLIKDKYNDIPVVEIIVSRI</sequence>
<dbReference type="AlphaFoldDB" id="A0A813SJ31"/>
<proteinExistence type="predicted"/>
<dbReference type="SUPFAM" id="SSF53335">
    <property type="entry name" value="S-adenosyl-L-methionine-dependent methyltransferases"/>
    <property type="match status" value="1"/>
</dbReference>
<dbReference type="Proteomes" id="UP000663832">
    <property type="component" value="Unassembled WGS sequence"/>
</dbReference>
<dbReference type="InterPro" id="IPR041698">
    <property type="entry name" value="Methyltransf_25"/>
</dbReference>
<dbReference type="Proteomes" id="UP000663877">
    <property type="component" value="Unassembled WGS sequence"/>
</dbReference>
<dbReference type="InterPro" id="IPR029063">
    <property type="entry name" value="SAM-dependent_MTases_sf"/>
</dbReference>
<keyword evidence="4" id="KW-1185">Reference proteome</keyword>
<dbReference type="Gene3D" id="3.40.50.150">
    <property type="entry name" value="Vaccinia Virus protein VP39"/>
    <property type="match status" value="1"/>
</dbReference>
<dbReference type="OrthoDB" id="66144at2759"/>
<evidence type="ECO:0000313" key="5">
    <source>
        <dbReference type="Proteomes" id="UP000663877"/>
    </source>
</evidence>
<gene>
    <name evidence="2" type="ORF">BJG266_LOCUS5169</name>
    <name evidence="3" type="ORF">QVE165_LOCUS33075</name>
</gene>
<evidence type="ECO:0000313" key="2">
    <source>
        <dbReference type="EMBL" id="CAF0800377.1"/>
    </source>
</evidence>
<dbReference type="EMBL" id="CAJNOM010000299">
    <property type="protein sequence ID" value="CAF1334400.1"/>
    <property type="molecule type" value="Genomic_DNA"/>
</dbReference>
<reference evidence="2" key="1">
    <citation type="submission" date="2021-02" db="EMBL/GenBank/DDBJ databases">
        <authorList>
            <person name="Nowell W R."/>
        </authorList>
    </citation>
    <scope>NUCLEOTIDE SEQUENCE</scope>
</reference>
<evidence type="ECO:0000313" key="4">
    <source>
        <dbReference type="Proteomes" id="UP000663832"/>
    </source>
</evidence>
<feature type="domain" description="Methyltransferase" evidence="1">
    <location>
        <begin position="54"/>
        <end position="145"/>
    </location>
</feature>
<organism evidence="2 5">
    <name type="scientific">Adineta steineri</name>
    <dbReference type="NCBI Taxonomy" id="433720"/>
    <lineage>
        <taxon>Eukaryota</taxon>
        <taxon>Metazoa</taxon>
        <taxon>Spiralia</taxon>
        <taxon>Gnathifera</taxon>
        <taxon>Rotifera</taxon>
        <taxon>Eurotatoria</taxon>
        <taxon>Bdelloidea</taxon>
        <taxon>Adinetida</taxon>
        <taxon>Adinetidae</taxon>
        <taxon>Adineta</taxon>
    </lineage>
</organism>
<evidence type="ECO:0000313" key="3">
    <source>
        <dbReference type="EMBL" id="CAF1334400.1"/>
    </source>
</evidence>
<dbReference type="Pfam" id="PF13649">
    <property type="entry name" value="Methyltransf_25"/>
    <property type="match status" value="1"/>
</dbReference>
<comment type="caution">
    <text evidence="2">The sequence shown here is derived from an EMBL/GenBank/DDBJ whole genome shotgun (WGS) entry which is preliminary data.</text>
</comment>
<evidence type="ECO:0000259" key="1">
    <source>
        <dbReference type="Pfam" id="PF13649"/>
    </source>
</evidence>
<protein>
    <recommendedName>
        <fullName evidence="1">Methyltransferase domain-containing protein</fullName>
    </recommendedName>
</protein>
<dbReference type="CDD" id="cd02440">
    <property type="entry name" value="AdoMet_MTases"/>
    <property type="match status" value="1"/>
</dbReference>